<evidence type="ECO:0000313" key="3">
    <source>
        <dbReference type="EMBL" id="GMN21211.1"/>
    </source>
</evidence>
<gene>
    <name evidence="3" type="ORF">TIFTF001_043259</name>
</gene>
<dbReference type="InterPro" id="IPR021720">
    <property type="entry name" value="Malectin_dom"/>
</dbReference>
<dbReference type="GO" id="GO:0004714">
    <property type="term" value="F:transmembrane receptor protein tyrosine kinase activity"/>
    <property type="evidence" value="ECO:0007669"/>
    <property type="project" value="InterPro"/>
</dbReference>
<dbReference type="InterPro" id="IPR045272">
    <property type="entry name" value="ANXUR1/2-like"/>
</dbReference>
<evidence type="ECO:0000256" key="1">
    <source>
        <dbReference type="SAM" id="SignalP"/>
    </source>
</evidence>
<feature type="domain" description="Malectin" evidence="2">
    <location>
        <begin position="33"/>
        <end position="165"/>
    </location>
</feature>
<dbReference type="EMBL" id="BTGU01002718">
    <property type="protein sequence ID" value="GMN21211.1"/>
    <property type="molecule type" value="Genomic_DNA"/>
</dbReference>
<dbReference type="Gene3D" id="2.60.120.430">
    <property type="entry name" value="Galactose-binding lectin"/>
    <property type="match status" value="1"/>
</dbReference>
<evidence type="ECO:0000313" key="4">
    <source>
        <dbReference type="Proteomes" id="UP001187192"/>
    </source>
</evidence>
<dbReference type="PANTHER" id="PTHR34590">
    <property type="entry name" value="OS03G0124300 PROTEIN-RELATED"/>
    <property type="match status" value="1"/>
</dbReference>
<feature type="chain" id="PRO_5041654665" description="Malectin domain-containing protein" evidence="1">
    <location>
        <begin position="24"/>
        <end position="178"/>
    </location>
</feature>
<reference evidence="3" key="1">
    <citation type="submission" date="2023-07" db="EMBL/GenBank/DDBJ databases">
        <title>draft genome sequence of fig (Ficus carica).</title>
        <authorList>
            <person name="Takahashi T."/>
            <person name="Nishimura K."/>
        </authorList>
    </citation>
    <scope>NUCLEOTIDE SEQUENCE</scope>
</reference>
<dbReference type="Pfam" id="PF11721">
    <property type="entry name" value="Malectin"/>
    <property type="match status" value="1"/>
</dbReference>
<dbReference type="PANTHER" id="PTHR34590:SF12">
    <property type="entry name" value="CARBOHYDRATE-BINDING PROTEIN OF THE ER PROTEIN"/>
    <property type="match status" value="1"/>
</dbReference>
<protein>
    <recommendedName>
        <fullName evidence="2">Malectin domain-containing protein</fullName>
    </recommendedName>
</protein>
<evidence type="ECO:0000259" key="2">
    <source>
        <dbReference type="Pfam" id="PF11721"/>
    </source>
</evidence>
<keyword evidence="4" id="KW-1185">Reference proteome</keyword>
<name>A0AA87Z3V6_FICCA</name>
<dbReference type="Proteomes" id="UP001187192">
    <property type="component" value="Unassembled WGS sequence"/>
</dbReference>
<proteinExistence type="predicted"/>
<keyword evidence="1" id="KW-0732">Signal</keyword>
<dbReference type="AlphaFoldDB" id="A0AA87Z3V6"/>
<organism evidence="3 4">
    <name type="scientific">Ficus carica</name>
    <name type="common">Common fig</name>
    <dbReference type="NCBI Taxonomy" id="3494"/>
    <lineage>
        <taxon>Eukaryota</taxon>
        <taxon>Viridiplantae</taxon>
        <taxon>Streptophyta</taxon>
        <taxon>Embryophyta</taxon>
        <taxon>Tracheophyta</taxon>
        <taxon>Spermatophyta</taxon>
        <taxon>Magnoliopsida</taxon>
        <taxon>eudicotyledons</taxon>
        <taxon>Gunneridae</taxon>
        <taxon>Pentapetalae</taxon>
        <taxon>rosids</taxon>
        <taxon>fabids</taxon>
        <taxon>Rosales</taxon>
        <taxon>Moraceae</taxon>
        <taxon>Ficeae</taxon>
        <taxon>Ficus</taxon>
    </lineage>
</organism>
<feature type="non-terminal residue" evidence="3">
    <location>
        <position position="178"/>
    </location>
</feature>
<accession>A0AA87Z3V6</accession>
<comment type="caution">
    <text evidence="3">The sequence shown here is derived from an EMBL/GenBank/DDBJ whole genome shotgun (WGS) entry which is preliminary data.</text>
</comment>
<feature type="signal peptide" evidence="1">
    <location>
        <begin position="1"/>
        <end position="23"/>
    </location>
</feature>
<sequence>MLHFPLFLLLFLLNLSSLQLIFSSDYTKPDKFFINCGSNSNTTRLDGRTFVGDLNPPFSLSFGRSTSVEDTNPSSDTPDLYYTARIYDQPSSFELQLSGHNGTHVVRLHFFTFLSRGTNLSDAVFDVSASGFSLLSNFSVRNRTDEVIIEEFLVTIREGLFSLCFVPSEKSSFAFVNA</sequence>